<dbReference type="Gene3D" id="2.30.39.10">
    <property type="entry name" value="Alpha-1-antitrypsin, domain 1"/>
    <property type="match status" value="1"/>
</dbReference>
<dbReference type="PRINTS" id="PR01217">
    <property type="entry name" value="PRICHEXTENSN"/>
</dbReference>
<keyword evidence="4" id="KW-1185">Reference proteome</keyword>
<evidence type="ECO:0000256" key="1">
    <source>
        <dbReference type="SAM" id="MobiDB-lite"/>
    </source>
</evidence>
<dbReference type="Proteomes" id="UP001432027">
    <property type="component" value="Unassembled WGS sequence"/>
</dbReference>
<reference evidence="3" key="1">
    <citation type="submission" date="2023-10" db="EMBL/GenBank/DDBJ databases">
        <title>Genome assembly of Pristionchus species.</title>
        <authorList>
            <person name="Yoshida K."/>
            <person name="Sommer R.J."/>
        </authorList>
    </citation>
    <scope>NUCLEOTIDE SEQUENCE</scope>
    <source>
        <strain evidence="3">RS0144</strain>
    </source>
</reference>
<gene>
    <name evidence="3" type="ORF">PENTCL1PPCAC_12199</name>
</gene>
<dbReference type="InterPro" id="IPR042185">
    <property type="entry name" value="Serpin_sf_2"/>
</dbReference>
<feature type="compositionally biased region" description="Low complexity" evidence="1">
    <location>
        <begin position="65"/>
        <end position="74"/>
    </location>
</feature>
<feature type="non-terminal residue" evidence="3">
    <location>
        <position position="1"/>
    </location>
</feature>
<feature type="region of interest" description="Disordered" evidence="1">
    <location>
        <begin position="1"/>
        <end position="135"/>
    </location>
</feature>
<proteinExistence type="predicted"/>
<feature type="domain" description="Serpin" evidence="2">
    <location>
        <begin position="178"/>
        <end position="473"/>
    </location>
</feature>
<sequence>SPHARLIRPVSSTMARVLPSPAHLGGPQAPRVISSQPSTNPTPASHTTGPPPGPPPLPPLPRPAAPTAVFNPATGPLPLPSRPPAAATAIKPPMQQAPPPAAAPPKPAAPQPKKPSASPGSIPDTPPAPKAKKPVKITMEQVDAPGLLEYGMHLLTRSGVVVPTSDDQKRRRRSFACYNACVSPVHVVAGWAVAALSADSKTRDFIEKMIEKKALDLTVSKKFTGEGGSLHPTINLILYELGFSSFVRLYIEPQFAIPQIAVVVNEINNAYGDTDAPAIKPLCFSCDDTGDATARKINHDVLTSTNRVTTVIDSNANLNRLAQACLVSVFSPTFAWATRDGAAQITIGHFYGSSEKKKKYLSKIRCLTDTGAYRFSRSDQYDCVELVGLTPGETCHLIRPKNQSISDWIASASGSLLDGIIANLPKTKEITVSVPLFTVETPMRLGEAASMARGRFSLWRLFDREKCKLTRIFYSNSDDSLCTLPLWDHYHQTVFELSTKLPSAGPPEGNNNNDKEEMPKTDIERLASGTDRAQKPIYHKLEDCTHGVWAEEVKPAAPPKEGETSDMAGKLSFDTPFLFVVRKQTGKKSHLPVAIGIFTNADSCEQGEGPTTD</sequence>
<accession>A0AAV5TBG1</accession>
<dbReference type="Gene3D" id="3.30.497.10">
    <property type="entry name" value="Antithrombin, subunit I, domain 2"/>
    <property type="match status" value="1"/>
</dbReference>
<feature type="region of interest" description="Disordered" evidence="1">
    <location>
        <begin position="500"/>
        <end position="520"/>
    </location>
</feature>
<evidence type="ECO:0000313" key="4">
    <source>
        <dbReference type="Proteomes" id="UP001432027"/>
    </source>
</evidence>
<dbReference type="AlphaFoldDB" id="A0AAV5TBG1"/>
<dbReference type="EMBL" id="BTSX01000003">
    <property type="protein sequence ID" value="GMS90024.1"/>
    <property type="molecule type" value="Genomic_DNA"/>
</dbReference>
<dbReference type="InterPro" id="IPR042178">
    <property type="entry name" value="Serpin_sf_1"/>
</dbReference>
<organism evidence="3 4">
    <name type="scientific">Pristionchus entomophagus</name>
    <dbReference type="NCBI Taxonomy" id="358040"/>
    <lineage>
        <taxon>Eukaryota</taxon>
        <taxon>Metazoa</taxon>
        <taxon>Ecdysozoa</taxon>
        <taxon>Nematoda</taxon>
        <taxon>Chromadorea</taxon>
        <taxon>Rhabditida</taxon>
        <taxon>Rhabditina</taxon>
        <taxon>Diplogasteromorpha</taxon>
        <taxon>Diplogasteroidea</taxon>
        <taxon>Neodiplogasteridae</taxon>
        <taxon>Pristionchus</taxon>
    </lineage>
</organism>
<evidence type="ECO:0000313" key="3">
    <source>
        <dbReference type="EMBL" id="GMS90024.1"/>
    </source>
</evidence>
<protein>
    <recommendedName>
        <fullName evidence="2">Serpin domain-containing protein</fullName>
    </recommendedName>
</protein>
<feature type="compositionally biased region" description="Pro residues" evidence="1">
    <location>
        <begin position="95"/>
        <end position="113"/>
    </location>
</feature>
<dbReference type="InterPro" id="IPR023796">
    <property type="entry name" value="Serpin_dom"/>
</dbReference>
<evidence type="ECO:0000259" key="2">
    <source>
        <dbReference type="Pfam" id="PF00079"/>
    </source>
</evidence>
<dbReference type="InterPro" id="IPR036186">
    <property type="entry name" value="Serpin_sf"/>
</dbReference>
<comment type="caution">
    <text evidence="3">The sequence shown here is derived from an EMBL/GenBank/DDBJ whole genome shotgun (WGS) entry which is preliminary data.</text>
</comment>
<name>A0AAV5TBG1_9BILA</name>
<feature type="compositionally biased region" description="Pro residues" evidence="1">
    <location>
        <begin position="49"/>
        <end position="64"/>
    </location>
</feature>
<feature type="compositionally biased region" description="Low complexity" evidence="1">
    <location>
        <begin position="84"/>
        <end position="94"/>
    </location>
</feature>
<dbReference type="SUPFAM" id="SSF56574">
    <property type="entry name" value="Serpins"/>
    <property type="match status" value="1"/>
</dbReference>
<dbReference type="Pfam" id="PF00079">
    <property type="entry name" value="Serpin"/>
    <property type="match status" value="1"/>
</dbReference>